<dbReference type="EMBL" id="BART01016001">
    <property type="protein sequence ID" value="GAG76496.1"/>
    <property type="molecule type" value="Genomic_DNA"/>
</dbReference>
<evidence type="ECO:0000313" key="2">
    <source>
        <dbReference type="EMBL" id="GAG76496.1"/>
    </source>
</evidence>
<keyword evidence="1" id="KW-0472">Membrane</keyword>
<name>X1BWG7_9ZZZZ</name>
<sequence>ITFEYFFFTLVLVYFSILLIVIFHGYYRGTGFFLKKVNSLDFEQISNEKFSLSNLIKRNISLNAILLSIFIILICILNVVNTSIFAGTDAWLHISIVKYITKINSVPMNAYFGTLGLHIFGTVIHFFSGLDLIAG</sequence>
<gene>
    <name evidence="2" type="ORF">S01H4_30914</name>
</gene>
<evidence type="ECO:0000256" key="1">
    <source>
        <dbReference type="SAM" id="Phobius"/>
    </source>
</evidence>
<keyword evidence="1" id="KW-0812">Transmembrane</keyword>
<organism evidence="2">
    <name type="scientific">marine sediment metagenome</name>
    <dbReference type="NCBI Taxonomy" id="412755"/>
    <lineage>
        <taxon>unclassified sequences</taxon>
        <taxon>metagenomes</taxon>
        <taxon>ecological metagenomes</taxon>
    </lineage>
</organism>
<keyword evidence="1" id="KW-1133">Transmembrane helix</keyword>
<proteinExistence type="predicted"/>
<comment type="caution">
    <text evidence="2">The sequence shown here is derived from an EMBL/GenBank/DDBJ whole genome shotgun (WGS) entry which is preliminary data.</text>
</comment>
<feature type="non-terminal residue" evidence="2">
    <location>
        <position position="1"/>
    </location>
</feature>
<feature type="transmembrane region" description="Helical" evidence="1">
    <location>
        <begin position="110"/>
        <end position="134"/>
    </location>
</feature>
<protein>
    <submittedName>
        <fullName evidence="2">Uncharacterized protein</fullName>
    </submittedName>
</protein>
<feature type="transmembrane region" description="Helical" evidence="1">
    <location>
        <begin position="6"/>
        <end position="27"/>
    </location>
</feature>
<accession>X1BWG7</accession>
<dbReference type="AlphaFoldDB" id="X1BWG7"/>
<feature type="transmembrane region" description="Helical" evidence="1">
    <location>
        <begin position="60"/>
        <end position="80"/>
    </location>
</feature>
<reference evidence="2" key="1">
    <citation type="journal article" date="2014" name="Front. Microbiol.">
        <title>High frequency of phylogenetically diverse reductive dehalogenase-homologous genes in deep subseafloor sedimentary metagenomes.</title>
        <authorList>
            <person name="Kawai M."/>
            <person name="Futagami T."/>
            <person name="Toyoda A."/>
            <person name="Takaki Y."/>
            <person name="Nishi S."/>
            <person name="Hori S."/>
            <person name="Arai W."/>
            <person name="Tsubouchi T."/>
            <person name="Morono Y."/>
            <person name="Uchiyama I."/>
            <person name="Ito T."/>
            <person name="Fujiyama A."/>
            <person name="Inagaki F."/>
            <person name="Takami H."/>
        </authorList>
    </citation>
    <scope>NUCLEOTIDE SEQUENCE</scope>
    <source>
        <strain evidence="2">Expedition CK06-06</strain>
    </source>
</reference>